<evidence type="ECO:0000313" key="1">
    <source>
        <dbReference type="EMBL" id="MET3591810.1"/>
    </source>
</evidence>
<dbReference type="GO" id="GO:0043365">
    <property type="term" value="F:[formate-C-acetyltransferase]-activating enzyme activity"/>
    <property type="evidence" value="ECO:0007669"/>
    <property type="project" value="UniProtKB-EC"/>
</dbReference>
<organism evidence="1 2">
    <name type="scientific">Mesorhizobium shonense</name>
    <dbReference type="NCBI Taxonomy" id="1209948"/>
    <lineage>
        <taxon>Bacteria</taxon>
        <taxon>Pseudomonadati</taxon>
        <taxon>Pseudomonadota</taxon>
        <taxon>Alphaproteobacteria</taxon>
        <taxon>Hyphomicrobiales</taxon>
        <taxon>Phyllobacteriaceae</taxon>
        <taxon>Mesorhizobium</taxon>
    </lineage>
</organism>
<name>A0ABV2HML2_9HYPH</name>
<accession>A0ABV2HML2</accession>
<comment type="caution">
    <text evidence="1">The sequence shown here is derived from an EMBL/GenBank/DDBJ whole genome shotgun (WGS) entry which is preliminary data.</text>
</comment>
<sequence>MTTVEEVVETVARWIPHANGITISGGEPFEQPGALETLLRAIRKASQLDVLVYSGFPVENLEHHLRNMDGLIDALISDPYEIGSTQTLALRGSDNQRLHLLTELGKARLASYERPVRRDERRLDMMVDLSGEIWMAGIPGNEDLNRLARLMASQGHHIQTSQDRSNRASHD</sequence>
<evidence type="ECO:0000313" key="2">
    <source>
        <dbReference type="Proteomes" id="UP001549036"/>
    </source>
</evidence>
<keyword evidence="1" id="KW-0560">Oxidoreductase</keyword>
<dbReference type="EC" id="1.97.1.4" evidence="1"/>
<proteinExistence type="predicted"/>
<dbReference type="Gene3D" id="3.20.20.70">
    <property type="entry name" value="Aldolase class I"/>
    <property type="match status" value="1"/>
</dbReference>
<dbReference type="Proteomes" id="UP001549036">
    <property type="component" value="Unassembled WGS sequence"/>
</dbReference>
<protein>
    <submittedName>
        <fullName evidence="1">Anaerobic ribonucleoside-triphosphate reductase activating protein</fullName>
        <ecNumber evidence="1">1.97.1.4</ecNumber>
    </submittedName>
</protein>
<keyword evidence="2" id="KW-1185">Reference proteome</keyword>
<dbReference type="Pfam" id="PF13353">
    <property type="entry name" value="Fer4_12"/>
    <property type="match status" value="1"/>
</dbReference>
<gene>
    <name evidence="1" type="ORF">ABID26_001194</name>
</gene>
<dbReference type="InterPro" id="IPR013785">
    <property type="entry name" value="Aldolase_TIM"/>
</dbReference>
<dbReference type="EMBL" id="JBEPLM010000002">
    <property type="protein sequence ID" value="MET3591810.1"/>
    <property type="molecule type" value="Genomic_DNA"/>
</dbReference>
<reference evidence="1 2" key="1">
    <citation type="submission" date="2024-06" db="EMBL/GenBank/DDBJ databases">
        <title>Genomic Encyclopedia of Type Strains, Phase IV (KMG-IV): sequencing the most valuable type-strain genomes for metagenomic binning, comparative biology and taxonomic classification.</title>
        <authorList>
            <person name="Goeker M."/>
        </authorList>
    </citation>
    <scope>NUCLEOTIDE SEQUENCE [LARGE SCALE GENOMIC DNA]</scope>
    <source>
        <strain evidence="1 2">DSM 29846</strain>
    </source>
</reference>